<dbReference type="Pfam" id="PF16078">
    <property type="entry name" value="2-oxogl_dehyd_N"/>
    <property type="match status" value="1"/>
</dbReference>
<dbReference type="Gene3D" id="3.40.50.11610">
    <property type="entry name" value="Multifunctional 2-oxoglutarate metabolism enzyme, C-terminal domain"/>
    <property type="match status" value="1"/>
</dbReference>
<dbReference type="SUPFAM" id="SSF52518">
    <property type="entry name" value="Thiamin diphosphate-binding fold (THDP-binding)"/>
    <property type="match status" value="2"/>
</dbReference>
<dbReference type="GO" id="GO:0030976">
    <property type="term" value="F:thiamine pyrophosphate binding"/>
    <property type="evidence" value="ECO:0007669"/>
    <property type="project" value="InterPro"/>
</dbReference>
<dbReference type="GO" id="GO:0006099">
    <property type="term" value="P:tricarboxylic acid cycle"/>
    <property type="evidence" value="ECO:0007669"/>
    <property type="project" value="TreeGrafter"/>
</dbReference>
<sequence length="1038" mass="116915">SLQYLAMHRAGVLYRLASPSRVASSMRARVSTPSHLLSSSRSPLSPSLSTRHQSSAAAAVKHEQFMNGSSSIYIEQMYESWQRDPSSVHASWDAYFKNVEAGCGPRTGIPGASPLIFGSPSPRPFNSHWNCPFHREYPHCGRPSQGPVADQILSDSWSQHCRSRSSWNKLGRFGRHSSSELELSFYGLSDADLDRQFLLPPTTYIGGEEKSLTLREIVNRLKSIYCNKTGIEYMHLTNFEQQEWIRKRFEAPKATELSHDQKKVLFKRLIRSTKFEEFLAKKWPSEKRFGLEGCEVLIPAIKQVIDTSSSLGVDSVVMGMPHRGRLNVLANVCRQPLSTILSQFSTLEPADEGSGDVKYHLGVCIERLNRQSQRNVKIAVVANPSHLEAVDPVVMGKVRAEAFYAGDSKHDRTMAILMHGDAAFSGQGVVMETFNLDDLPSYTTHGAIHLVVNNQIGFTTDPRFSRSSPYCTDVGRVVGCPIFHVNVDDPEAVMHVCSVASEWRKTFKRDVIVDLVCYRRQGHNELDEPMFTQPLMYQKIKATKPVLDIYQKHIIQEGVANEQYVKDELTKYGQILEDAYENAQKVTFVRNRDWLDSPWDDFFKKRDPLKIPSTGIEEEKINQIIDKFSSVPEGFNLHRGLERTLKGRKQMQADDSVDWSIGEALAFGSLLMEGTHVRLSGQDVERGTFSHRHHVLHDQKEDLKVYNPLNNLAESQAAYTVCNSSLSEYAVLGFELGYSMVDPNSLVIWEAQFGDFSNTAQCIIDQFISSGQSKWIRQSGLVMLLPHGYEGMGPEHSSARPERFLQMCNEDDMIDASKAAFGGTFEAQQLHDTNWIVANCTTPANIFHLLRRQVTMPFRKPSVVMTPKSLLRHPLARSPIADFLPGSKFQRVIPEKNITNPSNVQRVIFCTGKVYYDLVAARKHVGKENEVALARVEQLSPFPYDLVMEECTKYPQAELVWAQEEHKNMGGWTFVQPRFNSLLATCTQPGGGRVISYAGRLPSASPATGNKYTHYQEQKEMLSKTLDVPKASLEGFKA</sequence>
<gene>
    <name evidence="19" type="ORF">PMAYCL1PPCAC_18205</name>
</gene>
<evidence type="ECO:0000256" key="11">
    <source>
        <dbReference type="ARBA" id="ARBA00023128"/>
    </source>
</evidence>
<keyword evidence="8" id="KW-0809">Transit peptide</keyword>
<evidence type="ECO:0000256" key="2">
    <source>
        <dbReference type="ARBA" id="ARBA00001964"/>
    </source>
</evidence>
<feature type="non-terminal residue" evidence="19">
    <location>
        <position position="1"/>
    </location>
</feature>
<evidence type="ECO:0000256" key="1">
    <source>
        <dbReference type="ARBA" id="ARBA00001946"/>
    </source>
</evidence>
<comment type="cofactor">
    <cofactor evidence="1">
        <name>Mg(2+)</name>
        <dbReference type="ChEBI" id="CHEBI:18420"/>
    </cofactor>
</comment>
<evidence type="ECO:0000256" key="7">
    <source>
        <dbReference type="ARBA" id="ARBA00022842"/>
    </source>
</evidence>
<dbReference type="InterPro" id="IPR011603">
    <property type="entry name" value="2oxoglutarate_DH_E1"/>
</dbReference>
<dbReference type="AlphaFoldDB" id="A0AAN5CPF9"/>
<dbReference type="InterPro" id="IPR001017">
    <property type="entry name" value="DH_E1"/>
</dbReference>
<dbReference type="Pfam" id="PF02779">
    <property type="entry name" value="Transket_pyr"/>
    <property type="match status" value="1"/>
</dbReference>
<dbReference type="Proteomes" id="UP001328107">
    <property type="component" value="Unassembled WGS sequence"/>
</dbReference>
<feature type="region of interest" description="Disordered" evidence="17">
    <location>
        <begin position="33"/>
        <end position="56"/>
    </location>
</feature>
<dbReference type="CDD" id="cd02016">
    <property type="entry name" value="TPP_E1_OGDC_like"/>
    <property type="match status" value="1"/>
</dbReference>
<evidence type="ECO:0000256" key="10">
    <source>
        <dbReference type="ARBA" id="ARBA00023052"/>
    </source>
</evidence>
<evidence type="ECO:0000256" key="16">
    <source>
        <dbReference type="ARBA" id="ARBA00042984"/>
    </source>
</evidence>
<dbReference type="GO" id="GO:0006096">
    <property type="term" value="P:glycolytic process"/>
    <property type="evidence" value="ECO:0007669"/>
    <property type="project" value="UniProtKB-KW"/>
</dbReference>
<dbReference type="FunFam" id="3.40.50.970:FF:000002">
    <property type="entry name" value="2-oxoglutarate dehydrogenase, E1 component"/>
    <property type="match status" value="1"/>
</dbReference>
<evidence type="ECO:0000256" key="6">
    <source>
        <dbReference type="ARBA" id="ARBA00022723"/>
    </source>
</evidence>
<keyword evidence="6" id="KW-0479">Metal-binding</keyword>
<evidence type="ECO:0000256" key="12">
    <source>
        <dbReference type="ARBA" id="ARBA00023152"/>
    </source>
</evidence>
<comment type="subcellular location">
    <subcellularLocation>
        <location evidence="3">Mitochondrion</location>
    </subcellularLocation>
</comment>
<organism evidence="19 20">
    <name type="scientific">Pristionchus mayeri</name>
    <dbReference type="NCBI Taxonomy" id="1317129"/>
    <lineage>
        <taxon>Eukaryota</taxon>
        <taxon>Metazoa</taxon>
        <taxon>Ecdysozoa</taxon>
        <taxon>Nematoda</taxon>
        <taxon>Chromadorea</taxon>
        <taxon>Rhabditida</taxon>
        <taxon>Rhabditina</taxon>
        <taxon>Diplogasteromorpha</taxon>
        <taxon>Diplogasteroidea</taxon>
        <taxon>Neodiplogasteridae</taxon>
        <taxon>Pristionchus</taxon>
    </lineage>
</organism>
<keyword evidence="7" id="KW-0460">Magnesium</keyword>
<dbReference type="InterPro" id="IPR029061">
    <property type="entry name" value="THDP-binding"/>
</dbReference>
<evidence type="ECO:0000256" key="14">
    <source>
        <dbReference type="ARBA" id="ARBA00037426"/>
    </source>
</evidence>
<dbReference type="Gene3D" id="1.10.287.1150">
    <property type="entry name" value="TPP helical domain"/>
    <property type="match status" value="1"/>
</dbReference>
<dbReference type="PANTHER" id="PTHR23152:SF4">
    <property type="entry name" value="2-OXOADIPATE DEHYDROGENASE COMPLEX COMPONENT E1"/>
    <property type="match status" value="1"/>
</dbReference>
<dbReference type="GO" id="GO:0004591">
    <property type="term" value="F:oxoglutarate dehydrogenase (succinyl-transferring) activity"/>
    <property type="evidence" value="ECO:0007669"/>
    <property type="project" value="UniProtKB-EC"/>
</dbReference>
<proteinExistence type="inferred from homology"/>
<keyword evidence="10" id="KW-0786">Thiamine pyrophosphate</keyword>
<dbReference type="InterPro" id="IPR031717">
    <property type="entry name" value="ODO-1/KGD_C"/>
</dbReference>
<feature type="compositionally biased region" description="Low complexity" evidence="17">
    <location>
        <begin position="33"/>
        <end position="52"/>
    </location>
</feature>
<feature type="domain" description="Transketolase-like pyrimidine-binding" evidence="18">
    <location>
        <begin position="657"/>
        <end position="873"/>
    </location>
</feature>
<evidence type="ECO:0000256" key="8">
    <source>
        <dbReference type="ARBA" id="ARBA00022946"/>
    </source>
</evidence>
<evidence type="ECO:0000256" key="4">
    <source>
        <dbReference type="ARBA" id="ARBA00006936"/>
    </source>
</evidence>
<dbReference type="InterPro" id="IPR042179">
    <property type="entry name" value="KGD_C_sf"/>
</dbReference>
<accession>A0AAN5CPF9</accession>
<evidence type="ECO:0000256" key="5">
    <source>
        <dbReference type="ARBA" id="ARBA00012280"/>
    </source>
</evidence>
<dbReference type="GO" id="GO:0005739">
    <property type="term" value="C:mitochondrion"/>
    <property type="evidence" value="ECO:0007669"/>
    <property type="project" value="UniProtKB-SubCell"/>
</dbReference>
<evidence type="ECO:0000256" key="15">
    <source>
        <dbReference type="ARBA" id="ARBA00040267"/>
    </source>
</evidence>
<dbReference type="EC" id="1.2.4.2" evidence="5"/>
<evidence type="ECO:0000256" key="17">
    <source>
        <dbReference type="SAM" id="MobiDB-lite"/>
    </source>
</evidence>
<evidence type="ECO:0000256" key="13">
    <source>
        <dbReference type="ARBA" id="ARBA00030680"/>
    </source>
</evidence>
<keyword evidence="20" id="KW-1185">Reference proteome</keyword>
<comment type="similarity">
    <text evidence="4">Belongs to the alpha-ketoglutarate dehydrogenase family.</text>
</comment>
<comment type="function">
    <text evidence="14">The 2-oxoglutarate dehydrogenase complex catalyzes the overall conversion of 2-oxoglutarate to succinyl-CoA and CO(2). It contains multiple copies of three enzymatic components: 2-oxoglutarate dehydrogenase (E1), dihydrolipoamide succinyltransferase (E2) and lipoamide dehydrogenase (E3).</text>
</comment>
<dbReference type="NCBIfam" id="TIGR00239">
    <property type="entry name" value="2oxo_dh_E1"/>
    <property type="match status" value="1"/>
</dbReference>
<dbReference type="Pfam" id="PF00676">
    <property type="entry name" value="E1_dh"/>
    <property type="match status" value="1"/>
</dbReference>
<dbReference type="PIRSF" id="PIRSF000157">
    <property type="entry name" value="Oxoglu_dh_E1"/>
    <property type="match status" value="1"/>
</dbReference>
<evidence type="ECO:0000313" key="19">
    <source>
        <dbReference type="EMBL" id="GMR48010.1"/>
    </source>
</evidence>
<dbReference type="Pfam" id="PF16870">
    <property type="entry name" value="OxoGdeHyase_C"/>
    <property type="match status" value="1"/>
</dbReference>
<dbReference type="Gene3D" id="3.40.50.12470">
    <property type="match status" value="1"/>
</dbReference>
<dbReference type="InterPro" id="IPR032106">
    <property type="entry name" value="2-oxogl_dehyd_N"/>
</dbReference>
<reference evidence="20" key="1">
    <citation type="submission" date="2022-10" db="EMBL/GenBank/DDBJ databases">
        <title>Genome assembly of Pristionchus species.</title>
        <authorList>
            <person name="Yoshida K."/>
            <person name="Sommer R.J."/>
        </authorList>
    </citation>
    <scope>NUCLEOTIDE SEQUENCE [LARGE SCALE GENOMIC DNA]</scope>
    <source>
        <strain evidence="20">RS5460</strain>
    </source>
</reference>
<dbReference type="PANTHER" id="PTHR23152">
    <property type="entry name" value="2-OXOGLUTARATE DEHYDROGENASE"/>
    <property type="match status" value="1"/>
</dbReference>
<evidence type="ECO:0000259" key="18">
    <source>
        <dbReference type="SMART" id="SM00861"/>
    </source>
</evidence>
<comment type="cofactor">
    <cofactor evidence="2">
        <name>thiamine diphosphate</name>
        <dbReference type="ChEBI" id="CHEBI:58937"/>
    </cofactor>
</comment>
<keyword evidence="12" id="KW-0324">Glycolysis</keyword>
<dbReference type="EMBL" id="BTRK01000004">
    <property type="protein sequence ID" value="GMR48010.1"/>
    <property type="molecule type" value="Genomic_DNA"/>
</dbReference>
<dbReference type="GO" id="GO:0046872">
    <property type="term" value="F:metal ion binding"/>
    <property type="evidence" value="ECO:0007669"/>
    <property type="project" value="UniProtKB-KW"/>
</dbReference>
<keyword evidence="9" id="KW-0560">Oxidoreductase</keyword>
<evidence type="ECO:0000313" key="20">
    <source>
        <dbReference type="Proteomes" id="UP001328107"/>
    </source>
</evidence>
<dbReference type="Gene3D" id="3.40.50.970">
    <property type="match status" value="1"/>
</dbReference>
<evidence type="ECO:0000256" key="3">
    <source>
        <dbReference type="ARBA" id="ARBA00004173"/>
    </source>
</evidence>
<dbReference type="SMART" id="SM00861">
    <property type="entry name" value="Transket_pyr"/>
    <property type="match status" value="1"/>
</dbReference>
<dbReference type="GO" id="GO:0045252">
    <property type="term" value="C:oxoglutarate dehydrogenase complex"/>
    <property type="evidence" value="ECO:0007669"/>
    <property type="project" value="TreeGrafter"/>
</dbReference>
<dbReference type="InterPro" id="IPR005475">
    <property type="entry name" value="Transketolase-like_Pyr-bd"/>
</dbReference>
<comment type="caution">
    <text evidence="19">The sequence shown here is derived from an EMBL/GenBank/DDBJ whole genome shotgun (WGS) entry which is preliminary data.</text>
</comment>
<keyword evidence="11" id="KW-0496">Mitochondrion</keyword>
<name>A0AAN5CPF9_9BILA</name>
<dbReference type="FunFam" id="3.40.50.12470:FF:000007">
    <property type="entry name" value="2-oxoglutarate dehydrogenase e1 mitochondrial"/>
    <property type="match status" value="1"/>
</dbReference>
<dbReference type="NCBIfam" id="NF006914">
    <property type="entry name" value="PRK09404.1"/>
    <property type="match status" value="1"/>
</dbReference>
<dbReference type="NCBIfam" id="NF008907">
    <property type="entry name" value="PRK12270.1"/>
    <property type="match status" value="1"/>
</dbReference>
<evidence type="ECO:0000256" key="9">
    <source>
        <dbReference type="ARBA" id="ARBA00023002"/>
    </source>
</evidence>
<protein>
    <recommendedName>
        <fullName evidence="15">2-oxoglutarate dehydrogenase, mitochondrial</fullName>
        <ecNumber evidence="5">1.2.4.2</ecNumber>
    </recommendedName>
    <alternativeName>
        <fullName evidence="16">2-oxoglutarate dehydrogenase complex component E1</fullName>
    </alternativeName>
    <alternativeName>
        <fullName evidence="13">Alpha-ketoglutarate dehydrogenase</fullName>
    </alternativeName>
</protein>